<comment type="caution">
    <text evidence="10">The sequence shown here is derived from an EMBL/GenBank/DDBJ whole genome shotgun (WGS) entry which is preliminary data.</text>
</comment>
<dbReference type="PANTHER" id="PTHR42655:SF1">
    <property type="entry name" value="GLYCOGEN PHOSPHORYLASE"/>
    <property type="match status" value="1"/>
</dbReference>
<dbReference type="InterPro" id="IPR035090">
    <property type="entry name" value="Pyridoxal_P_attach_site"/>
</dbReference>
<evidence type="ECO:0000256" key="5">
    <source>
        <dbReference type="ARBA" id="ARBA00022676"/>
    </source>
</evidence>
<evidence type="ECO:0000256" key="8">
    <source>
        <dbReference type="ARBA" id="ARBA00023277"/>
    </source>
</evidence>
<dbReference type="RefSeq" id="WP_268944165.1">
    <property type="nucleotide sequence ID" value="NZ_JAPTYD010000065.1"/>
</dbReference>
<reference evidence="10" key="1">
    <citation type="submission" date="2022-12" db="EMBL/GenBank/DDBJ databases">
        <title>Paracoccus sp. EF6 isolated from a lake water.</title>
        <authorList>
            <person name="Liu H."/>
        </authorList>
    </citation>
    <scope>NUCLEOTIDE SEQUENCE</scope>
    <source>
        <strain evidence="10">EF6</strain>
    </source>
</reference>
<evidence type="ECO:0000313" key="11">
    <source>
        <dbReference type="Proteomes" id="UP001149822"/>
    </source>
</evidence>
<dbReference type="SUPFAM" id="SSF53756">
    <property type="entry name" value="UDP-Glycosyltransferase/glycogen phosphorylase"/>
    <property type="match status" value="1"/>
</dbReference>
<evidence type="ECO:0000313" key="10">
    <source>
        <dbReference type="EMBL" id="MCZ0964067.1"/>
    </source>
</evidence>
<keyword evidence="5" id="KW-0328">Glycosyltransferase</keyword>
<dbReference type="Proteomes" id="UP001149822">
    <property type="component" value="Unassembled WGS sequence"/>
</dbReference>
<dbReference type="InterPro" id="IPR011834">
    <property type="entry name" value="Agluc_phsphrylas"/>
</dbReference>
<name>A0ABT4JAI5_9RHOB</name>
<sequence>MAAGQPGGLDGSILRCRIAYLSMEIAIQPEMHTYAGGLGVLAGDTARTAADLDLPMVFLTLASHEGYLRQEIDDAGQQIDHPDPWTLADWATPLDAAVAVRIEGRPVWVRPWVHVLAGPGGHKVPILLLDTRLQVNDPADQMITDRLYGGDETMRLKQEMVLGIGGERLLAALGFAIETFHLNEGHAALLAAERLRRYPAGSVVQSSDCLRHDVEQVRSECVFTTHTPVEAGHDRFRYDTSMRLLGNFMELYELQLLAGTENLNMTRLALSLSGFVNGVARAHGATARRMFPGYRIRDITNGIHAGTWAHPAMARLFDEVAPGWRHAPEELVNADQLSDGRIWKAHQEAKAELIAYAAEKTGVLLRADLPLVGYARRMTGYKRLELIFSDLQRLRMIARDQPFQLVMAGKAHPRDTAGKELIRSLHENMRMLSPDLPAAFLGGYDMEVAKRFVSGADVWLNTPLPPLEASGTSGMKAALNGGLNLSVLDGWWAEAWVEGVTGWAITGDDPAGHADALYEKLSRTVLPLYFDNRERWIWMMKEALSKIGSRFNSQQMMRRYASEAYLR</sequence>
<proteinExistence type="inferred from homology"/>
<gene>
    <name evidence="10" type="primary">glgP</name>
    <name evidence="10" type="ORF">OU682_20985</name>
</gene>
<dbReference type="NCBIfam" id="TIGR02094">
    <property type="entry name" value="more_P_ylases"/>
    <property type="match status" value="1"/>
</dbReference>
<keyword evidence="7" id="KW-0663">Pyridoxal phosphate</keyword>
<organism evidence="10 11">
    <name type="scientific">Paracoccus benzoatiresistens</name>
    <dbReference type="NCBI Taxonomy" id="2997341"/>
    <lineage>
        <taxon>Bacteria</taxon>
        <taxon>Pseudomonadati</taxon>
        <taxon>Pseudomonadota</taxon>
        <taxon>Alphaproteobacteria</taxon>
        <taxon>Rhodobacterales</taxon>
        <taxon>Paracoccaceae</taxon>
        <taxon>Paracoccus</taxon>
    </lineage>
</organism>
<evidence type="ECO:0000256" key="4">
    <source>
        <dbReference type="ARBA" id="ARBA00012591"/>
    </source>
</evidence>
<dbReference type="PROSITE" id="PS00102">
    <property type="entry name" value="PHOSPHORYLASE"/>
    <property type="match status" value="1"/>
</dbReference>
<dbReference type="Gene3D" id="3.40.50.2000">
    <property type="entry name" value="Glycogen Phosphorylase B"/>
    <property type="match status" value="3"/>
</dbReference>
<comment type="catalytic activity">
    <reaction evidence="1">
        <text>[(1-&gt;4)-alpha-D-glucosyl](n) + phosphate = [(1-&gt;4)-alpha-D-glucosyl](n-1) + alpha-D-glucose 1-phosphate</text>
        <dbReference type="Rhea" id="RHEA:41732"/>
        <dbReference type="Rhea" id="RHEA-COMP:9584"/>
        <dbReference type="Rhea" id="RHEA-COMP:9586"/>
        <dbReference type="ChEBI" id="CHEBI:15444"/>
        <dbReference type="ChEBI" id="CHEBI:43474"/>
        <dbReference type="ChEBI" id="CHEBI:58601"/>
        <dbReference type="EC" id="2.4.1.1"/>
    </reaction>
</comment>
<dbReference type="EC" id="2.4.1.1" evidence="4"/>
<dbReference type="PANTHER" id="PTHR42655">
    <property type="entry name" value="GLYCOGEN PHOSPHORYLASE"/>
    <property type="match status" value="1"/>
</dbReference>
<dbReference type="Pfam" id="PF00343">
    <property type="entry name" value="Phosphorylase"/>
    <property type="match status" value="1"/>
</dbReference>
<evidence type="ECO:0000256" key="6">
    <source>
        <dbReference type="ARBA" id="ARBA00022679"/>
    </source>
</evidence>
<keyword evidence="8" id="KW-0119">Carbohydrate metabolism</keyword>
<comment type="cofactor">
    <cofactor evidence="2">
        <name>pyridoxal 5'-phosphate</name>
        <dbReference type="ChEBI" id="CHEBI:597326"/>
    </cofactor>
</comment>
<comment type="function">
    <text evidence="9">Phosphorylase is an important allosteric enzyme in carbohydrate metabolism. Enzymes from different sources differ in their regulatory mechanisms and in their natural substrates. However, all known phosphorylases share catalytic and structural properties.</text>
</comment>
<evidence type="ECO:0000256" key="3">
    <source>
        <dbReference type="ARBA" id="ARBA00006047"/>
    </source>
</evidence>
<evidence type="ECO:0000256" key="1">
    <source>
        <dbReference type="ARBA" id="ARBA00001275"/>
    </source>
</evidence>
<accession>A0ABT4JAI5</accession>
<comment type="similarity">
    <text evidence="3">Belongs to the glycogen phosphorylase family.</text>
</comment>
<evidence type="ECO:0000256" key="2">
    <source>
        <dbReference type="ARBA" id="ARBA00001933"/>
    </source>
</evidence>
<evidence type="ECO:0000256" key="9">
    <source>
        <dbReference type="ARBA" id="ARBA00025174"/>
    </source>
</evidence>
<dbReference type="InterPro" id="IPR052182">
    <property type="entry name" value="Glycogen/Maltodextrin_Phosph"/>
</dbReference>
<evidence type="ECO:0000256" key="7">
    <source>
        <dbReference type="ARBA" id="ARBA00022898"/>
    </source>
</evidence>
<dbReference type="InterPro" id="IPR000811">
    <property type="entry name" value="Glyco_trans_35"/>
</dbReference>
<keyword evidence="11" id="KW-1185">Reference proteome</keyword>
<keyword evidence="6" id="KW-0808">Transferase</keyword>
<dbReference type="EMBL" id="JAPTYD010000065">
    <property type="protein sequence ID" value="MCZ0964067.1"/>
    <property type="molecule type" value="Genomic_DNA"/>
</dbReference>
<protein>
    <recommendedName>
        <fullName evidence="4">glycogen phosphorylase</fullName>
        <ecNumber evidence="4">2.4.1.1</ecNumber>
    </recommendedName>
</protein>